<dbReference type="Proteomes" id="UP001302321">
    <property type="component" value="Unassembled WGS sequence"/>
</dbReference>
<reference evidence="2" key="1">
    <citation type="journal article" date="2023" name="Mol. Phylogenet. Evol.">
        <title>Genome-scale phylogeny and comparative genomics of the fungal order Sordariales.</title>
        <authorList>
            <person name="Hensen N."/>
            <person name="Bonometti L."/>
            <person name="Westerberg I."/>
            <person name="Brannstrom I.O."/>
            <person name="Guillou S."/>
            <person name="Cros-Aarteil S."/>
            <person name="Calhoun S."/>
            <person name="Haridas S."/>
            <person name="Kuo A."/>
            <person name="Mondo S."/>
            <person name="Pangilinan J."/>
            <person name="Riley R."/>
            <person name="LaButti K."/>
            <person name="Andreopoulos B."/>
            <person name="Lipzen A."/>
            <person name="Chen C."/>
            <person name="Yan M."/>
            <person name="Daum C."/>
            <person name="Ng V."/>
            <person name="Clum A."/>
            <person name="Steindorff A."/>
            <person name="Ohm R.A."/>
            <person name="Martin F."/>
            <person name="Silar P."/>
            <person name="Natvig D.O."/>
            <person name="Lalanne C."/>
            <person name="Gautier V."/>
            <person name="Ament-Velasquez S.L."/>
            <person name="Kruys A."/>
            <person name="Hutchinson M.I."/>
            <person name="Powell A.J."/>
            <person name="Barry K."/>
            <person name="Miller A.N."/>
            <person name="Grigoriev I.V."/>
            <person name="Debuchy R."/>
            <person name="Gladieux P."/>
            <person name="Hiltunen Thoren M."/>
            <person name="Johannesson H."/>
        </authorList>
    </citation>
    <scope>NUCLEOTIDE SEQUENCE</scope>
    <source>
        <strain evidence="2">CBS 892.96</strain>
    </source>
</reference>
<feature type="non-terminal residue" evidence="2">
    <location>
        <position position="1"/>
    </location>
</feature>
<evidence type="ECO:0000313" key="3">
    <source>
        <dbReference type="Proteomes" id="UP001302321"/>
    </source>
</evidence>
<dbReference type="AlphaFoldDB" id="A0AAN6VXV9"/>
<reference evidence="2" key="2">
    <citation type="submission" date="2023-05" db="EMBL/GenBank/DDBJ databases">
        <authorList>
            <consortium name="Lawrence Berkeley National Laboratory"/>
            <person name="Steindorff A."/>
            <person name="Hensen N."/>
            <person name="Bonometti L."/>
            <person name="Westerberg I."/>
            <person name="Brannstrom I.O."/>
            <person name="Guillou S."/>
            <person name="Cros-Aarteil S."/>
            <person name="Calhoun S."/>
            <person name="Haridas S."/>
            <person name="Kuo A."/>
            <person name="Mondo S."/>
            <person name="Pangilinan J."/>
            <person name="Riley R."/>
            <person name="Labutti K."/>
            <person name="Andreopoulos B."/>
            <person name="Lipzen A."/>
            <person name="Chen C."/>
            <person name="Yanf M."/>
            <person name="Daum C."/>
            <person name="Ng V."/>
            <person name="Clum A."/>
            <person name="Ohm R."/>
            <person name="Martin F."/>
            <person name="Silar P."/>
            <person name="Natvig D."/>
            <person name="Lalanne C."/>
            <person name="Gautier V."/>
            <person name="Ament-Velasquez S.L."/>
            <person name="Kruys A."/>
            <person name="Hutchinson M.I."/>
            <person name="Powell A.J."/>
            <person name="Barry K."/>
            <person name="Miller A.N."/>
            <person name="Grigoriev I.V."/>
            <person name="Debuchy R."/>
            <person name="Gladieux P."/>
            <person name="Thoren M.H."/>
            <person name="Johannesson H."/>
        </authorList>
    </citation>
    <scope>NUCLEOTIDE SEQUENCE</scope>
    <source>
        <strain evidence="2">CBS 892.96</strain>
    </source>
</reference>
<evidence type="ECO:0000313" key="2">
    <source>
        <dbReference type="EMBL" id="KAK4171223.1"/>
    </source>
</evidence>
<feature type="region of interest" description="Disordered" evidence="1">
    <location>
        <begin position="84"/>
        <end position="104"/>
    </location>
</feature>
<dbReference type="EMBL" id="MU866608">
    <property type="protein sequence ID" value="KAK4171223.1"/>
    <property type="molecule type" value="Genomic_DNA"/>
</dbReference>
<protein>
    <recommendedName>
        <fullName evidence="4">Retrotransposon gag domain-containing protein</fullName>
    </recommendedName>
</protein>
<comment type="caution">
    <text evidence="2">The sequence shown here is derived from an EMBL/GenBank/DDBJ whole genome shotgun (WGS) entry which is preliminary data.</text>
</comment>
<keyword evidence="3" id="KW-1185">Reference proteome</keyword>
<gene>
    <name evidence="2" type="ORF">QBC36DRAFT_199796</name>
</gene>
<name>A0AAN6VXV9_9PEZI</name>
<organism evidence="2 3">
    <name type="scientific">Triangularia setosa</name>
    <dbReference type="NCBI Taxonomy" id="2587417"/>
    <lineage>
        <taxon>Eukaryota</taxon>
        <taxon>Fungi</taxon>
        <taxon>Dikarya</taxon>
        <taxon>Ascomycota</taxon>
        <taxon>Pezizomycotina</taxon>
        <taxon>Sordariomycetes</taxon>
        <taxon>Sordariomycetidae</taxon>
        <taxon>Sordariales</taxon>
        <taxon>Podosporaceae</taxon>
        <taxon>Triangularia</taxon>
    </lineage>
</organism>
<proteinExistence type="predicted"/>
<evidence type="ECO:0000256" key="1">
    <source>
        <dbReference type="SAM" id="MobiDB-lite"/>
    </source>
</evidence>
<accession>A0AAN6VXV9</accession>
<evidence type="ECO:0008006" key="4">
    <source>
        <dbReference type="Google" id="ProtNLM"/>
    </source>
</evidence>
<sequence length="177" mass="20127">TVQGEKESFASFLPKFEKELADSGGAEWSDAVKSNYLKRTINREMRTALAGQLNLPKFYPEFVNNLHNLGANLDELRFYTARRKPQTKSRSLSPDHNAPGPKHRPTITAAAVDEMDWEPTKISQAIHRANKELKGKRAKWVDQSEIDRRKSEGRCLRCGRTGCKISKCPLLPARCRF</sequence>